<dbReference type="CDD" id="cd07361">
    <property type="entry name" value="MEMO_like"/>
    <property type="match status" value="1"/>
</dbReference>
<dbReference type="InterPro" id="IPR002737">
    <property type="entry name" value="MEMO1_fam"/>
</dbReference>
<accession>A0A9Q8T3F0</accession>
<feature type="compositionally biased region" description="Basic and acidic residues" evidence="2">
    <location>
        <begin position="1712"/>
        <end position="1723"/>
    </location>
</feature>
<sequence length="2044" mass="232263">MSNAKVFEEYELARQGRRDAVFGLKCGVTHAEGILQRVSTRAAVEYPMDQCLKRFSTVSQVKCNSRSSRGGFPHNDAPTNLFALYELHTRLPHGFFRLHLSTLAPVFVGASCRWHDKADLIPTGRIGHPPSPSQWLQYSPHKHAEPIYIAIPPDQPSSHGQVSLAMAEALGLASGVIAVVDLTAKVAGASIKLINLWKEIKHVPDELLEKAERLRDFEDFLQETESQAANSPLPQRAWNSALLQKYIARTRSVLKDLQEMVDQLYTQVTDRRRFKRKLSSTKAVLRKQDLTALDSKLNLALELFRLAREQYLTSLMSYSLMVQLQQSSDIKSIQMSPGQVASRGQAEDTSVDCGTNTNQSLVVKAPAMASFSHRRTMIGRIGLSWKSDVGYKLHAQPPSWLTGSVYSVLAQRSLWGWQLSLRSYGVVENLDREFYTDIWNDDCPALFKRLHDQTMSPFVRVGNGLTLLEVCFLLAFILLIETKILTRHSWQFAFQQGSLSIVKKLLECGLGSCVLESSRYNKSYPWVFDSLACLWFNKKRALKVLTSIPKRSQRSQGFEFCWNMRSAWPQMSAGLLSRTRSTENRCHRYNGADFSEPASNLTPLVFIILKKPKPPITQSPEFEPRSHFYLNIPRILVMSAWLDVLTLNGTDLLEYGRKERRLHDEGLILQHTCYKPSHMSPGQRLLGITYGKSKDDWRFWWVAEYEHYVGDFWEMVHQVDLDVKVPGSWIDECDYDHYSPYREERPRGEWFLKEHMPLIWSEHQITWHGIHLRELNATIVVYWTIFKFRERFGLVRFCITRFRLSFSYPVGWVLSPAGLPPRQQGRPAPVTVPQGYGRGVGWEPSRSPGLGLSILHVSFVFRVILTCSCQYLHRWEIPQAIGAAASGIALGQLCIGISKAVHLWHSIEDLPVDIQDAVDRLEALGPVLEDMFTMISSSEDDYGGPDPSLQVPARHARACIAYATKAHHALKDMVEKLKTATHKPLKASLHGRAKRKMRLAWAGLKRDDVVKLERRLDSAVGMVLMCVGSYERLVNGGWKKSDSRSENICSLSSYYRAMIQASHDRIAENMAAKVVKSQRKLHEASEERIAQKVSHDVSEQLERLAKQLQAPENSREKEEESPKYVIVRSKAAWMGAKLPSYQPTARGQLATVCSREQSEWGLSVQFPAWISRAVWQIQISWSMTGGWQQSLRSFSVRPTDSNIFVAVGRGNVTSMMAMFSKGDASPLDRDENGGSLLYVSSEAPALNVLWKVNVALQYATFREQVEVCRTLLDLGLEDLIDDGGGSNNLDRSPLGSLVESRRNLAYQSNDNHLSLVSLFQSRSANVPTLNIERMFDFNNENSYSDDWLRIFQNKFLPGYHQLPLRDRAEAVRLGAFIVFSLDTYRHLLREDERVLTTAEEISGSAEVGFSLVHSDAIAMGKRFADEMSYGEHLRCEEENDQASEDEDDEEESKEKRRRPMPRFHPYNDTWRHSVSETLRAADRMHLHRVETIVPWDGYRVPVWTGTPLLSVIGGTLCRISPIVPWDEWDDVFRRVLRQWLRAIRDAGIDLLQYGIDEMRTLDSATAADLRGAFGAEAIVASRRHVRNPLKRRESWMRAADREHSGNDLYWIPVRVIGLSYGSRLDDWRLWWATEFEAFAADFWALVDRPRPVMPGSWGGETYPSPAPQELIAVARGGRHEARWSYHDLVQRSLVLTLYEGSLARSSQQTSHRNMESGEADIRSPGKAGSWYLGDPKELREHLDGFLSDVPDQIDGTELPVPGARVIIAPHAGYDYSGATAAWAYKALDLSKAKRVFILGPSHTFYLVGCAVSEYEKYGTPWGSLKVDEKVTSQLFEDLEIPAIPRKYDNAEHSLEMHLPYLWIRLEQTFGSPENFPPVVPILIGDNNKAEEKEVGKWLAEYVKDPENAFIVSSDFCHWGWRFDYQPYCPDGTLNSKKKLSRFDPRPDGPPIHETIKMVDDLAIEAIKTGKHSEFCDSIKQTKNTVCGRHPIGVTMAALEELGDHRFTFIQYNRSELIQRPGDSSALFCIDYMGSSWTKGRKIRA</sequence>
<dbReference type="Gene3D" id="3.40.830.10">
    <property type="entry name" value="LigB-like"/>
    <property type="match status" value="1"/>
</dbReference>
<dbReference type="PANTHER" id="PTHR11060">
    <property type="entry name" value="PROTEIN MEMO1"/>
    <property type="match status" value="1"/>
</dbReference>
<dbReference type="HAMAP" id="MF_00055">
    <property type="entry name" value="MEMO1"/>
    <property type="match status" value="1"/>
</dbReference>
<evidence type="ECO:0000313" key="4">
    <source>
        <dbReference type="Proteomes" id="UP000830671"/>
    </source>
</evidence>
<keyword evidence="4" id="KW-1185">Reference proteome</keyword>
<proteinExistence type="inferred from homology"/>
<name>A0A9Q8T3F0_9PEZI</name>
<feature type="region of interest" description="Disordered" evidence="2">
    <location>
        <begin position="1706"/>
        <end position="1727"/>
    </location>
</feature>
<evidence type="ECO:0000313" key="3">
    <source>
        <dbReference type="EMBL" id="UQC88486.1"/>
    </source>
</evidence>
<dbReference type="KEGG" id="clup:CLUP02_14010"/>
<dbReference type="GeneID" id="73347954"/>
<dbReference type="EMBL" id="CP019479">
    <property type="protein sequence ID" value="UQC88486.1"/>
    <property type="molecule type" value="Genomic_DNA"/>
</dbReference>
<gene>
    <name evidence="3" type="ORF">CLUP02_14010</name>
</gene>
<feature type="region of interest" description="Disordered" evidence="2">
    <location>
        <begin position="1434"/>
        <end position="1461"/>
    </location>
</feature>
<reference evidence="3" key="1">
    <citation type="journal article" date="2021" name="Mol. Plant Microbe Interact.">
        <title>Complete Genome Sequence of the Plant-Pathogenic Fungus Colletotrichum lupini.</title>
        <authorList>
            <person name="Baroncelli R."/>
            <person name="Pensec F."/>
            <person name="Da Lio D."/>
            <person name="Boufleur T."/>
            <person name="Vicente I."/>
            <person name="Sarrocco S."/>
            <person name="Picot A."/>
            <person name="Baraldi E."/>
            <person name="Sukno S."/>
            <person name="Thon M."/>
            <person name="Le Floch G."/>
        </authorList>
    </citation>
    <scope>NUCLEOTIDE SEQUENCE</scope>
    <source>
        <strain evidence="3">IMI 504893</strain>
    </source>
</reference>
<dbReference type="RefSeq" id="XP_049150090.1">
    <property type="nucleotide sequence ID" value="XM_049292944.1"/>
</dbReference>
<organism evidence="3 4">
    <name type="scientific">Colletotrichum lupini</name>
    <dbReference type="NCBI Taxonomy" id="145971"/>
    <lineage>
        <taxon>Eukaryota</taxon>
        <taxon>Fungi</taxon>
        <taxon>Dikarya</taxon>
        <taxon>Ascomycota</taxon>
        <taxon>Pezizomycotina</taxon>
        <taxon>Sordariomycetes</taxon>
        <taxon>Hypocreomycetidae</taxon>
        <taxon>Glomerellales</taxon>
        <taxon>Glomerellaceae</taxon>
        <taxon>Colletotrichum</taxon>
        <taxon>Colletotrichum acutatum species complex</taxon>
    </lineage>
</organism>
<protein>
    <submittedName>
        <fullName evidence="3">Memo-like protein</fullName>
    </submittedName>
</protein>
<evidence type="ECO:0000256" key="1">
    <source>
        <dbReference type="ARBA" id="ARBA00006315"/>
    </source>
</evidence>
<evidence type="ECO:0000256" key="2">
    <source>
        <dbReference type="SAM" id="MobiDB-lite"/>
    </source>
</evidence>
<comment type="similarity">
    <text evidence="1">Belongs to the MEMO1 family.</text>
</comment>
<dbReference type="NCBIfam" id="TIGR04336">
    <property type="entry name" value="AmmeMemoSam_B"/>
    <property type="match status" value="1"/>
</dbReference>
<dbReference type="Proteomes" id="UP000830671">
    <property type="component" value="Chromosome 7"/>
</dbReference>
<dbReference type="PANTHER" id="PTHR11060:SF0">
    <property type="entry name" value="PROTEIN MEMO1"/>
    <property type="match status" value="1"/>
</dbReference>
<dbReference type="Pfam" id="PF01875">
    <property type="entry name" value="Memo"/>
    <property type="match status" value="1"/>
</dbReference>
<feature type="compositionally biased region" description="Acidic residues" evidence="2">
    <location>
        <begin position="1437"/>
        <end position="1451"/>
    </location>
</feature>